<organism evidence="2 3">
    <name type="scientific">Acetobacter pasteurianus subsp. pasteurianus</name>
    <dbReference type="NCBI Taxonomy" id="481145"/>
    <lineage>
        <taxon>Bacteria</taxon>
        <taxon>Pseudomonadati</taxon>
        <taxon>Pseudomonadota</taxon>
        <taxon>Alphaproteobacteria</taxon>
        <taxon>Acetobacterales</taxon>
        <taxon>Acetobacteraceae</taxon>
        <taxon>Acetobacter</taxon>
    </lineage>
</organism>
<accession>A0A1Y0XZP9</accession>
<dbReference type="InterPro" id="IPR010033">
    <property type="entry name" value="HAD_SF_ppase_IIIC"/>
</dbReference>
<dbReference type="InterPro" id="IPR036412">
    <property type="entry name" value="HAD-like_sf"/>
</dbReference>
<dbReference type="NCBIfam" id="TIGR01681">
    <property type="entry name" value="HAD-SF-IIIC"/>
    <property type="match status" value="1"/>
</dbReference>
<sequence>MIETKTFRGQSAVLSPSLTEMTWTFGGEGQSPLTTTLKLAPDGKITGYSHPNETFWRIENHKLLLLKENGELMWRAAKVVKNQDGLLTMLLDTPEDPNTHFILQQNPANSAPIPAPEQASAGSAMPAPAPAQAQPSGIPDAEYLFPADLEVTPTQVKKVLLIGSCLTALYLEQFQKRYPATAFDYVPYNFVSVLPPAPPAPVGEYDFQYIQIPLRSVITDRIIWGFRFNEAGFANTLLQDAFAVIDVMLDAAMVYNKQHGLLAFVSNFIVPQMNSASSIHGRGSMNDIAALVRRLNEYLSSKVAEYNNAYLVDIDAVASSIGKRFVLDDMIYFYSHGAVAYQDWDDFGSIARNEPIPPLEQSYPVKRDAFVDAVFRQAVCTYRSVKQIDQVKAVIFDLDNTLWRGQIAEHYRPEARPWPRTDGWPLGIWETIHHLRARGILVAICSKNDYDYVKERWADVVDPNFVSLDDFASVKINWTPKAQNISEICKEFNIKPKSVVFVDDNPVERAAVTSAFPEIRAIGGNPYLTRRILLWAAETQVARLTEESSRREEMIRSQIDREETRSSMDRDDFLASLNCEVSFTIITNTDQPEFGRALELTNKTNQFNTTGKRWSFEEVADFLKAGGKLLCFRVKDRFTDYGLVGVLYVKGTEIVQYVMSCRVLGMEIEEFVVAEAVHLLRSEHKNEVDITAPLKETPDNTPCREVYLRAGFRELAPSDGTRAFILDSDEVPFIPLHIKKVTHTVSK</sequence>
<dbReference type="RefSeq" id="WP_087651910.1">
    <property type="nucleotide sequence ID" value="NZ_CP021509.1"/>
</dbReference>
<dbReference type="InterPro" id="IPR010037">
    <property type="entry name" value="FkbH_domain"/>
</dbReference>
<feature type="region of interest" description="Disordered" evidence="1">
    <location>
        <begin position="108"/>
        <end position="133"/>
    </location>
</feature>
<dbReference type="GO" id="GO:0016788">
    <property type="term" value="F:hydrolase activity, acting on ester bonds"/>
    <property type="evidence" value="ECO:0007669"/>
    <property type="project" value="UniProtKB-ARBA"/>
</dbReference>
<dbReference type="InterPro" id="IPR023214">
    <property type="entry name" value="HAD_sf"/>
</dbReference>
<dbReference type="EMBL" id="CP021509">
    <property type="protein sequence ID" value="ARW48423.1"/>
    <property type="molecule type" value="Genomic_DNA"/>
</dbReference>
<dbReference type="Gene3D" id="3.40.50.1000">
    <property type="entry name" value="HAD superfamily/HAD-like"/>
    <property type="match status" value="1"/>
</dbReference>
<name>A0A1Y0XZP9_ACEPA</name>
<evidence type="ECO:0000256" key="1">
    <source>
        <dbReference type="SAM" id="MobiDB-lite"/>
    </source>
</evidence>
<protein>
    <recommendedName>
        <fullName evidence="4">Phosphatase IIIC</fullName>
    </recommendedName>
</protein>
<dbReference type="OrthoDB" id="323926at2"/>
<reference evidence="2 3" key="1">
    <citation type="submission" date="2017-05" db="EMBL/GenBank/DDBJ databases">
        <title>Genome sequence of Acetobacter pasteurianus subsp. pasteurianus strain SRCM101342.</title>
        <authorList>
            <person name="Cho S.H."/>
        </authorList>
    </citation>
    <scope>NUCLEOTIDE SEQUENCE [LARGE SCALE GENOMIC DNA]</scope>
    <source>
        <strain evidence="2 3">SRCM101342</strain>
    </source>
</reference>
<dbReference type="NCBIfam" id="TIGR01686">
    <property type="entry name" value="FkbH"/>
    <property type="match status" value="1"/>
</dbReference>
<dbReference type="InterPro" id="IPR036514">
    <property type="entry name" value="SGNH_hydro_sf"/>
</dbReference>
<dbReference type="Pfam" id="PF00702">
    <property type="entry name" value="Hydrolase"/>
    <property type="match status" value="1"/>
</dbReference>
<feature type="compositionally biased region" description="Low complexity" evidence="1">
    <location>
        <begin position="118"/>
        <end position="133"/>
    </location>
</feature>
<proteinExistence type="predicted"/>
<dbReference type="AlphaFoldDB" id="A0A1Y0XZP9"/>
<evidence type="ECO:0008006" key="4">
    <source>
        <dbReference type="Google" id="ProtNLM"/>
    </source>
</evidence>
<dbReference type="Proteomes" id="UP000196205">
    <property type="component" value="Chromosome"/>
</dbReference>
<evidence type="ECO:0000313" key="3">
    <source>
        <dbReference type="Proteomes" id="UP000196205"/>
    </source>
</evidence>
<dbReference type="SUPFAM" id="SSF56784">
    <property type="entry name" value="HAD-like"/>
    <property type="match status" value="1"/>
</dbReference>
<dbReference type="Gene3D" id="3.40.50.1110">
    <property type="entry name" value="SGNH hydrolase"/>
    <property type="match status" value="1"/>
</dbReference>
<evidence type="ECO:0000313" key="2">
    <source>
        <dbReference type="EMBL" id="ARW48423.1"/>
    </source>
</evidence>
<gene>
    <name evidence="2" type="ORF">S1001342_02110</name>
</gene>